<evidence type="ECO:0000313" key="3">
    <source>
        <dbReference type="RefSeq" id="XP_026683354.1"/>
    </source>
</evidence>
<feature type="transmembrane region" description="Helical" evidence="1">
    <location>
        <begin position="65"/>
        <end position="82"/>
    </location>
</feature>
<feature type="transmembrane region" description="Helical" evidence="1">
    <location>
        <begin position="108"/>
        <end position="128"/>
    </location>
</feature>
<accession>A0A3Q0J4C7</accession>
<dbReference type="PaxDb" id="121845-A0A3Q0J4C7"/>
<keyword evidence="1" id="KW-0812">Transmembrane</keyword>
<keyword evidence="1" id="KW-0472">Membrane</keyword>
<evidence type="ECO:0000256" key="1">
    <source>
        <dbReference type="SAM" id="Phobius"/>
    </source>
</evidence>
<reference evidence="3" key="1">
    <citation type="submission" date="2025-08" db="UniProtKB">
        <authorList>
            <consortium name="RefSeq"/>
        </authorList>
    </citation>
    <scope>IDENTIFICATION</scope>
</reference>
<proteinExistence type="predicted"/>
<keyword evidence="2" id="KW-1185">Reference proteome</keyword>
<dbReference type="GO" id="GO:0005789">
    <property type="term" value="C:endoplasmic reticulum membrane"/>
    <property type="evidence" value="ECO:0007669"/>
    <property type="project" value="TreeGrafter"/>
</dbReference>
<organism evidence="2 3">
    <name type="scientific">Diaphorina citri</name>
    <name type="common">Asian citrus psyllid</name>
    <dbReference type="NCBI Taxonomy" id="121845"/>
    <lineage>
        <taxon>Eukaryota</taxon>
        <taxon>Metazoa</taxon>
        <taxon>Ecdysozoa</taxon>
        <taxon>Arthropoda</taxon>
        <taxon>Hexapoda</taxon>
        <taxon>Insecta</taxon>
        <taxon>Pterygota</taxon>
        <taxon>Neoptera</taxon>
        <taxon>Paraneoptera</taxon>
        <taxon>Hemiptera</taxon>
        <taxon>Sternorrhyncha</taxon>
        <taxon>Psylloidea</taxon>
        <taxon>Psyllidae</taxon>
        <taxon>Diaphorininae</taxon>
        <taxon>Diaphorina</taxon>
    </lineage>
</organism>
<feature type="non-terminal residue" evidence="3">
    <location>
        <position position="1"/>
    </location>
</feature>
<dbReference type="InterPro" id="IPR052384">
    <property type="entry name" value="TMTC_O-mannosyltransferase"/>
</dbReference>
<keyword evidence="1" id="KW-1133">Transmembrane helix</keyword>
<dbReference type="Proteomes" id="UP000079169">
    <property type="component" value="Unplaced"/>
</dbReference>
<dbReference type="KEGG" id="dci:113465351"/>
<gene>
    <name evidence="3" type="primary">LOC113465351</name>
</gene>
<dbReference type="RefSeq" id="XP_026683354.1">
    <property type="nucleotide sequence ID" value="XM_026827553.1"/>
</dbReference>
<dbReference type="STRING" id="121845.A0A3Q0J4C7"/>
<dbReference type="GO" id="GO:0000030">
    <property type="term" value="F:mannosyltransferase activity"/>
    <property type="evidence" value="ECO:0007669"/>
    <property type="project" value="TreeGrafter"/>
</dbReference>
<protein>
    <submittedName>
        <fullName evidence="3">Transmembrane and TPR repeat-containing protein 4-like</fullName>
    </submittedName>
</protein>
<dbReference type="PANTHER" id="PTHR44216">
    <property type="entry name" value="PROTEIN O-MANNOSYL-TRANSFERASE TMTC2"/>
    <property type="match status" value="1"/>
</dbReference>
<dbReference type="PANTHER" id="PTHR44216:SF3">
    <property type="entry name" value="PROTEIN O-MANNOSYL-TRANSFERASE TMTC2"/>
    <property type="match status" value="1"/>
</dbReference>
<dbReference type="GO" id="GO:0035269">
    <property type="term" value="P:protein O-linked glycosylation via mannose"/>
    <property type="evidence" value="ECO:0007669"/>
    <property type="project" value="TreeGrafter"/>
</dbReference>
<evidence type="ECO:0000313" key="2">
    <source>
        <dbReference type="Proteomes" id="UP000079169"/>
    </source>
</evidence>
<dbReference type="AlphaFoldDB" id="A0A3Q0J4C7"/>
<dbReference type="GeneID" id="113465351"/>
<sequence>RAILTNPDVQLKTPVGDLFNNDYWGTPITSPNSHGSYRPLTVLTFRLNYLACGLKPRSFHLINNLLHSAITYLVYILSSYVLPNRRARLFASLIFAVHPIHTEAVSGIVGRADLLCTLFYLSTILIYIKWIKLGGREQYKYNIKISIMNKYNNIYCHQATTSTYNLCCHEKDRCSLSCLFHIINTSEWTQLSGFKIHLLLTALAGAAMISKETGVTVLLICICIELLHNKVRGPGCPT</sequence>
<name>A0A3Q0J4C7_DIACI</name>